<evidence type="ECO:0000256" key="10">
    <source>
        <dbReference type="ARBA" id="ARBA00029468"/>
    </source>
</evidence>
<dbReference type="PANTHER" id="PTHR22455:SF10">
    <property type="entry name" value="CILIA- AND FLAGELLA-ASSOCIATED PROTEIN 91"/>
    <property type="match status" value="1"/>
</dbReference>
<dbReference type="GO" id="GO:0006782">
    <property type="term" value="P:protoporphyrinogen IX biosynthetic process"/>
    <property type="evidence" value="ECO:0007669"/>
    <property type="project" value="UniProtKB-UniPathway"/>
</dbReference>
<evidence type="ECO:0000256" key="4">
    <source>
        <dbReference type="ARBA" id="ARBA00010551"/>
    </source>
</evidence>
<keyword evidence="8" id="KW-0627">Porphyrin biosynthesis</keyword>
<feature type="region of interest" description="Disordered" evidence="13">
    <location>
        <begin position="889"/>
        <end position="936"/>
    </location>
</feature>
<comment type="pathway">
    <text evidence="3">Porphyrin-containing compound metabolism; protoporphyrin-IX biosynthesis; protoporphyrin-IX from protoporphyrinogen-IX: step 1/1.</text>
</comment>
<dbReference type="AlphaFoldDB" id="K3X4B1"/>
<dbReference type="eggNOG" id="KOG1276">
    <property type="taxonomic scope" value="Eukaryota"/>
</dbReference>
<dbReference type="GO" id="GO:0005930">
    <property type="term" value="C:axoneme"/>
    <property type="evidence" value="ECO:0007669"/>
    <property type="project" value="UniProtKB-SubCell"/>
</dbReference>
<dbReference type="SUPFAM" id="SSF51905">
    <property type="entry name" value="FAD/NAD(P)-binding domain"/>
    <property type="match status" value="1"/>
</dbReference>
<dbReference type="Gene3D" id="3.50.50.60">
    <property type="entry name" value="FAD/NAD(P)-binding domain"/>
    <property type="match status" value="1"/>
</dbReference>
<comment type="function">
    <text evidence="1">Catalyzes the 6-electron oxidation of protoporphyrinogen-IX to form protoporphyrin-IX.</text>
</comment>
<dbReference type="VEuPathDB" id="FungiDB:PYU1_G012034"/>
<evidence type="ECO:0000256" key="13">
    <source>
        <dbReference type="SAM" id="MobiDB-lite"/>
    </source>
</evidence>
<proteinExistence type="inferred from homology"/>
<reference evidence="17" key="1">
    <citation type="journal article" date="2010" name="Genome Biol.">
        <title>Genome sequence of the necrotrophic plant pathogen Pythium ultimum reveals original pathogenicity mechanisms and effector repertoire.</title>
        <authorList>
            <person name="Levesque C.A."/>
            <person name="Brouwer H."/>
            <person name="Cano L."/>
            <person name="Hamilton J.P."/>
            <person name="Holt C."/>
            <person name="Huitema E."/>
            <person name="Raffaele S."/>
            <person name="Robideau G.P."/>
            <person name="Thines M."/>
            <person name="Win J."/>
            <person name="Zerillo M.M."/>
            <person name="Beakes G.W."/>
            <person name="Boore J.L."/>
            <person name="Busam D."/>
            <person name="Dumas B."/>
            <person name="Ferriera S."/>
            <person name="Fuerstenberg S.I."/>
            <person name="Gachon C.M."/>
            <person name="Gaulin E."/>
            <person name="Govers F."/>
            <person name="Grenville-Briggs L."/>
            <person name="Horner N."/>
            <person name="Hostetler J."/>
            <person name="Jiang R.H."/>
            <person name="Johnson J."/>
            <person name="Krajaejun T."/>
            <person name="Lin H."/>
            <person name="Meijer H.J."/>
            <person name="Moore B."/>
            <person name="Morris P."/>
            <person name="Phuntmart V."/>
            <person name="Puiu D."/>
            <person name="Shetty J."/>
            <person name="Stajich J.E."/>
            <person name="Tripathy S."/>
            <person name="Wawra S."/>
            <person name="van West P."/>
            <person name="Whitty B.R."/>
            <person name="Coutinho P.M."/>
            <person name="Henrissat B."/>
            <person name="Martin F."/>
            <person name="Thomas P.D."/>
            <person name="Tyler B.M."/>
            <person name="De Vries R.P."/>
            <person name="Kamoun S."/>
            <person name="Yandell M."/>
            <person name="Tisserat N."/>
            <person name="Buell C.R."/>
        </authorList>
    </citation>
    <scope>NUCLEOTIDE SEQUENCE</scope>
    <source>
        <strain evidence="17">DAOM:BR144</strain>
    </source>
</reference>
<accession>K3X4B1</accession>
<keyword evidence="9" id="KW-0966">Cell projection</keyword>
<feature type="compositionally biased region" description="Low complexity" evidence="13">
    <location>
        <begin position="895"/>
        <end position="908"/>
    </location>
</feature>
<reference evidence="17" key="2">
    <citation type="submission" date="2010-04" db="EMBL/GenBank/DDBJ databases">
        <authorList>
            <person name="Buell R."/>
            <person name="Hamilton J."/>
            <person name="Hostetler J."/>
        </authorList>
    </citation>
    <scope>NUCLEOTIDE SEQUENCE [LARGE SCALE GENOMIC DNA]</scope>
    <source>
        <strain evidence="17">DAOM:BR144</strain>
    </source>
</reference>
<dbReference type="Pfam" id="PF14738">
    <property type="entry name" value="CFAP91"/>
    <property type="match status" value="1"/>
</dbReference>
<dbReference type="HOGENOM" id="CLU_306006_0_0_1"/>
<keyword evidence="6" id="KW-0963">Cytoplasm</keyword>
<evidence type="ECO:0000256" key="6">
    <source>
        <dbReference type="ARBA" id="ARBA00022490"/>
    </source>
</evidence>
<dbReference type="InterPro" id="IPR036188">
    <property type="entry name" value="FAD/NAD-bd_sf"/>
</dbReference>
<dbReference type="InParanoid" id="K3X4B1"/>
<dbReference type="UniPathway" id="UPA00251">
    <property type="reaction ID" value="UER00324"/>
</dbReference>
<dbReference type="GO" id="GO:0004729">
    <property type="term" value="F:oxygen-dependent protoporphyrinogen oxidase activity"/>
    <property type="evidence" value="ECO:0007669"/>
    <property type="project" value="UniProtKB-EC"/>
</dbReference>
<evidence type="ECO:0000256" key="2">
    <source>
        <dbReference type="ARBA" id="ARBA00004430"/>
    </source>
</evidence>
<dbReference type="OMA" id="ETREWAY"/>
<evidence type="ECO:0000313" key="16">
    <source>
        <dbReference type="EnsemblProtists" id="PYU1_T012060"/>
    </source>
</evidence>
<evidence type="ECO:0000256" key="3">
    <source>
        <dbReference type="ARBA" id="ARBA00005073"/>
    </source>
</evidence>
<feature type="domain" description="CFAP91" evidence="15">
    <location>
        <begin position="617"/>
        <end position="776"/>
    </location>
</feature>
<evidence type="ECO:0000256" key="1">
    <source>
        <dbReference type="ARBA" id="ARBA00002600"/>
    </source>
</evidence>
<dbReference type="SUPFAM" id="SSF54373">
    <property type="entry name" value="FAD-linked reductases, C-terminal domain"/>
    <property type="match status" value="1"/>
</dbReference>
<dbReference type="EMBL" id="GL376621">
    <property type="status" value="NOT_ANNOTATED_CDS"/>
    <property type="molecule type" value="Genomic_DNA"/>
</dbReference>
<keyword evidence="7" id="KW-0206">Cytoskeleton</keyword>
<dbReference type="PANTHER" id="PTHR22455">
    <property type="entry name" value="CILIA- AND FLAGELLA-ASSOCIATED PROTEIN 91"/>
    <property type="match status" value="1"/>
</dbReference>
<evidence type="ECO:0000256" key="12">
    <source>
        <dbReference type="ARBA" id="ARBA00047554"/>
    </source>
</evidence>
<dbReference type="STRING" id="431595.K3X4B1"/>
<dbReference type="NCBIfam" id="TIGR00562">
    <property type="entry name" value="proto_IX_ox"/>
    <property type="match status" value="1"/>
</dbReference>
<feature type="domain" description="Amine oxidase" evidence="14">
    <location>
        <begin position="21"/>
        <end position="478"/>
    </location>
</feature>
<comment type="similarity">
    <text evidence="10">Belongs to the CFAP91 family.</text>
</comment>
<evidence type="ECO:0000256" key="11">
    <source>
        <dbReference type="ARBA" id="ARBA00029555"/>
    </source>
</evidence>
<protein>
    <recommendedName>
        <fullName evidence="11">Cilia- and flagella-associated protein 91</fullName>
        <ecNumber evidence="5">1.3.3.4</ecNumber>
    </recommendedName>
</protein>
<evidence type="ECO:0000256" key="9">
    <source>
        <dbReference type="ARBA" id="ARBA00023273"/>
    </source>
</evidence>
<organism evidence="16 17">
    <name type="scientific">Globisporangium ultimum (strain ATCC 200006 / CBS 805.95 / DAOM BR144)</name>
    <name type="common">Pythium ultimum</name>
    <dbReference type="NCBI Taxonomy" id="431595"/>
    <lineage>
        <taxon>Eukaryota</taxon>
        <taxon>Sar</taxon>
        <taxon>Stramenopiles</taxon>
        <taxon>Oomycota</taxon>
        <taxon>Peronosporomycetes</taxon>
        <taxon>Pythiales</taxon>
        <taxon>Pythiaceae</taxon>
        <taxon>Globisporangium</taxon>
    </lineage>
</organism>
<dbReference type="InterPro" id="IPR002937">
    <property type="entry name" value="Amino_oxidase"/>
</dbReference>
<evidence type="ECO:0000256" key="8">
    <source>
        <dbReference type="ARBA" id="ARBA00023244"/>
    </source>
</evidence>
<sequence length="1176" mass="130758">MAMAAATKPAAKELVVLGGGISGLSLAYFLRRALQQQQAPPARIRVVDAAPHAGGWIRTAKRSEFLFEEGPRGFRPSRNGAEILRLVEELGLQRDMRTVDAAAKSRYVLRNGHVEKLPSNVREILTWPLTKELVKAGAHELFTKRSALPDESIYDFASRRFSPLVAERLLDPVASGIFGGDIRNLSVRSCFKMLYDLEQEHGSVVRGMLFGKSPADDTLLDGSTKSDFVRSHESSVSVSFQDGMSTLMNALEAQIQADPLSEIHLNTKVNAIQPHSTSTSSPPAFTIKLQDSTVTQPHEIEVSHVFSTLPAFQLASAVESSLPALAKTLQEIQFVSMGMVHVGFSDRVLDSDGFGYLVPTCERERVLGVVFDSNAFPSQNAASRSMQTRLSIMCGGAHFPEITDLGLDEVEKLARDAVKRHLGISKEPDYVRSMVLHNCIPQYHVGFWKTLETIESQLVPGMSLGGNSFYGVGLADCVTRSKELALEKKRLPPLACYKMAHLVPTRALDSVYDPVYTVSRSGGRFSKGVYRASGSKPPTAATSSNNNNNNSTAGYVMVSGAERPKFFRRPILPHLQAELPEVLLSPPVLATSTSSALKNRLNEEQHEMASTTRSVGIQTMYRDSDAQTDPYTPDYTIKKSQSATTAKEPPEVLSLLHLRHNQGLPAGQAEIELIERNRKKKAFDASLPPMTDEASFLLRKSMMEVQETREWAFREAEIDQLHAQRIALLQQALVERDKENEFLAEQRVEALRAKLVHEKENAIERIQQERVTALRKLTKKRQHGLLASPSKAKRDIIQEYTDFGSKVYAPVTRNGKSGKVDILEVGIGKQQYKQIESLIELEAAVPPRMLLSSKLKPPEKSVRTAKERKQAAIEAHLLKMESIIKKSKETIEDASPSSSHGSMSSPTPMRSRHSSLHQAQVMTRPPTPDYALPSDEDDSMADAVRLLQKLIRGRAVQNMMFEGKERRAELIQELRASDEAYKQDQLDKQLLDVVDDNKVASATLAKAEGEVISDMLDFLYKELDRSKEIAKMRAFVDNAAEARRRLEVEEGGRRQAEDLLRGREDEVFRCIERVHQETASDLILDIIGGVIQEQAHIAAMDELNVMTNGVSNIVMQLEETYNSDAVIVKELVASFLLPQVQRLNVRDQVAHEQQKYVTAAHSVLTKMVHQMKAAET</sequence>
<evidence type="ECO:0000313" key="17">
    <source>
        <dbReference type="Proteomes" id="UP000019132"/>
    </source>
</evidence>
<dbReference type="InterPro" id="IPR004572">
    <property type="entry name" value="Protoporphyrinogen_oxidase"/>
</dbReference>
<comment type="subcellular location">
    <subcellularLocation>
        <location evidence="2">Cytoplasm</location>
        <location evidence="2">Cytoskeleton</location>
        <location evidence="2">Cilium axoneme</location>
    </subcellularLocation>
</comment>
<reference evidence="16" key="3">
    <citation type="submission" date="2015-02" db="UniProtKB">
        <authorList>
            <consortium name="EnsemblProtists"/>
        </authorList>
    </citation>
    <scope>IDENTIFICATION</scope>
    <source>
        <strain evidence="16">DAOM BR144</strain>
    </source>
</reference>
<comment type="catalytic activity">
    <reaction evidence="12">
        <text>protoporphyrinogen IX + 3 O2 = protoporphyrin IX + 3 H2O2</text>
        <dbReference type="Rhea" id="RHEA:25576"/>
        <dbReference type="ChEBI" id="CHEBI:15379"/>
        <dbReference type="ChEBI" id="CHEBI:16240"/>
        <dbReference type="ChEBI" id="CHEBI:57306"/>
        <dbReference type="ChEBI" id="CHEBI:57307"/>
        <dbReference type="EC" id="1.3.3.4"/>
    </reaction>
</comment>
<dbReference type="InterPro" id="IPR026720">
    <property type="entry name" value="CFAP91"/>
</dbReference>
<evidence type="ECO:0000259" key="14">
    <source>
        <dbReference type="Pfam" id="PF01593"/>
    </source>
</evidence>
<dbReference type="Pfam" id="PF01593">
    <property type="entry name" value="Amino_oxidase"/>
    <property type="match status" value="1"/>
</dbReference>
<dbReference type="EC" id="1.3.3.4" evidence="5"/>
<name>K3X4B1_GLOUD</name>
<dbReference type="EnsemblProtists" id="PYU1_T012060">
    <property type="protein sequence ID" value="PYU1_T012060"/>
    <property type="gene ID" value="PYU1_G012034"/>
</dbReference>
<evidence type="ECO:0000259" key="15">
    <source>
        <dbReference type="Pfam" id="PF14738"/>
    </source>
</evidence>
<comment type="similarity">
    <text evidence="4">Belongs to the protoporphyrinogen/coproporphyrinogen oxidase family. Protoporphyrinogen oxidase subfamily.</text>
</comment>
<keyword evidence="17" id="KW-1185">Reference proteome</keyword>
<evidence type="ECO:0000256" key="7">
    <source>
        <dbReference type="ARBA" id="ARBA00023212"/>
    </source>
</evidence>
<dbReference type="InterPro" id="IPR032840">
    <property type="entry name" value="CFAP91_dom"/>
</dbReference>
<evidence type="ECO:0000256" key="5">
    <source>
        <dbReference type="ARBA" id="ARBA00012867"/>
    </source>
</evidence>
<dbReference type="Proteomes" id="UP000019132">
    <property type="component" value="Unassembled WGS sequence"/>
</dbReference>